<evidence type="ECO:0000256" key="1">
    <source>
        <dbReference type="ARBA" id="ARBA00022723"/>
    </source>
</evidence>
<dbReference type="CDD" id="cd10917">
    <property type="entry name" value="CE4_NodB_like_6s_7s"/>
    <property type="match status" value="1"/>
</dbReference>
<comment type="caution">
    <text evidence="4">The sequence shown here is derived from an EMBL/GenBank/DDBJ whole genome shotgun (WGS) entry which is preliminary data.</text>
</comment>
<organism evidence="4 5">
    <name type="scientific">Tumebacillus flagellatus</name>
    <dbReference type="NCBI Taxonomy" id="1157490"/>
    <lineage>
        <taxon>Bacteria</taxon>
        <taxon>Bacillati</taxon>
        <taxon>Bacillota</taxon>
        <taxon>Bacilli</taxon>
        <taxon>Bacillales</taxon>
        <taxon>Alicyclobacillaceae</taxon>
        <taxon>Tumebacillus</taxon>
    </lineage>
</organism>
<dbReference type="Pfam" id="PF01522">
    <property type="entry name" value="Polysacc_deac_1"/>
    <property type="match status" value="1"/>
</dbReference>
<dbReference type="eggNOG" id="COG0726">
    <property type="taxonomic scope" value="Bacteria"/>
</dbReference>
<gene>
    <name evidence="4" type="ORF">EL26_05850</name>
</gene>
<evidence type="ECO:0000256" key="2">
    <source>
        <dbReference type="ARBA" id="ARBA00022801"/>
    </source>
</evidence>
<dbReference type="SUPFAM" id="SSF88713">
    <property type="entry name" value="Glycoside hydrolase/deacetylase"/>
    <property type="match status" value="1"/>
</dbReference>
<accession>A0A074LTC5</accession>
<sequence>MNNGLKRLITGCFFLLALLIPGTGQTRDLQKSDVVREVATNEKVVAFTFDDGPYPNTPRILDILAQYGAKATFFTIGKRAEWLPDTVRRVAQEGHELANHTYNHPSMRKISSEELHEEITHASTVLEKIAHVKPVLFRPPGGYYNDMIVNTARADHCTVIMWSPNLDTGDWKRPGVHKIVQRVLKNVRNGSIVLFHDREAQTGQALEQLLPALQKQGYSFVTVSELLEIRNAPTNSQ</sequence>
<name>A0A074LTC5_9BACL</name>
<dbReference type="STRING" id="1157490.EL26_05850"/>
<dbReference type="PROSITE" id="PS51677">
    <property type="entry name" value="NODB"/>
    <property type="match status" value="1"/>
</dbReference>
<dbReference type="Proteomes" id="UP000027931">
    <property type="component" value="Unassembled WGS sequence"/>
</dbReference>
<dbReference type="OrthoDB" id="62208at2"/>
<dbReference type="InterPro" id="IPR050248">
    <property type="entry name" value="Polysacc_deacetylase_ArnD"/>
</dbReference>
<dbReference type="RefSeq" id="WP_038085406.1">
    <property type="nucleotide sequence ID" value="NZ_JMIR01000005.1"/>
</dbReference>
<dbReference type="PANTHER" id="PTHR10587:SF133">
    <property type="entry name" value="CHITIN DEACETYLASE 1-RELATED"/>
    <property type="match status" value="1"/>
</dbReference>
<dbReference type="InterPro" id="IPR002509">
    <property type="entry name" value="NODB_dom"/>
</dbReference>
<protein>
    <recommendedName>
        <fullName evidence="3">NodB homology domain-containing protein</fullName>
    </recommendedName>
</protein>
<dbReference type="AlphaFoldDB" id="A0A074LTC5"/>
<evidence type="ECO:0000313" key="5">
    <source>
        <dbReference type="Proteomes" id="UP000027931"/>
    </source>
</evidence>
<evidence type="ECO:0000313" key="4">
    <source>
        <dbReference type="EMBL" id="KEO84289.1"/>
    </source>
</evidence>
<reference evidence="4 5" key="1">
    <citation type="journal article" date="2013" name="Int. J. Syst. Evol. Microbiol.">
        <title>Tumebacillus flagellatus sp. nov., an alpha-amylase/pullulanase-producing bacterium isolated from cassava wastewater.</title>
        <authorList>
            <person name="Wang Q."/>
            <person name="Xie N."/>
            <person name="Qin Y."/>
            <person name="Shen N."/>
            <person name="Zhu J."/>
            <person name="Mi H."/>
            <person name="Huang R."/>
        </authorList>
    </citation>
    <scope>NUCLEOTIDE SEQUENCE [LARGE SCALE GENOMIC DNA]</scope>
    <source>
        <strain evidence="4 5">GST4</strain>
    </source>
</reference>
<keyword evidence="2" id="KW-0378">Hydrolase</keyword>
<dbReference type="GO" id="GO:0016810">
    <property type="term" value="F:hydrolase activity, acting on carbon-nitrogen (but not peptide) bonds"/>
    <property type="evidence" value="ECO:0007669"/>
    <property type="project" value="InterPro"/>
</dbReference>
<keyword evidence="5" id="KW-1185">Reference proteome</keyword>
<dbReference type="InterPro" id="IPR011330">
    <property type="entry name" value="Glyco_hydro/deAcase_b/a-brl"/>
</dbReference>
<keyword evidence="1" id="KW-0479">Metal-binding</keyword>
<feature type="domain" description="NodB homology" evidence="3">
    <location>
        <begin position="43"/>
        <end position="221"/>
    </location>
</feature>
<dbReference type="GO" id="GO:0016020">
    <property type="term" value="C:membrane"/>
    <property type="evidence" value="ECO:0007669"/>
    <property type="project" value="TreeGrafter"/>
</dbReference>
<proteinExistence type="predicted"/>
<dbReference type="PANTHER" id="PTHR10587">
    <property type="entry name" value="GLYCOSYL TRANSFERASE-RELATED"/>
    <property type="match status" value="1"/>
</dbReference>
<evidence type="ECO:0000259" key="3">
    <source>
        <dbReference type="PROSITE" id="PS51677"/>
    </source>
</evidence>
<dbReference type="Gene3D" id="3.20.20.370">
    <property type="entry name" value="Glycoside hydrolase/deacetylase"/>
    <property type="match status" value="1"/>
</dbReference>
<dbReference type="EMBL" id="JMIR01000005">
    <property type="protein sequence ID" value="KEO84289.1"/>
    <property type="molecule type" value="Genomic_DNA"/>
</dbReference>
<dbReference type="GO" id="GO:0005975">
    <property type="term" value="P:carbohydrate metabolic process"/>
    <property type="evidence" value="ECO:0007669"/>
    <property type="project" value="InterPro"/>
</dbReference>
<dbReference type="GO" id="GO:0046872">
    <property type="term" value="F:metal ion binding"/>
    <property type="evidence" value="ECO:0007669"/>
    <property type="project" value="UniProtKB-KW"/>
</dbReference>